<gene>
    <name evidence="3" type="ORF">GTW23_16535</name>
</gene>
<comment type="caution">
    <text evidence="3">The sequence shown here is derived from an EMBL/GenBank/DDBJ whole genome shotgun (WGS) entry which is preliminary data.</text>
</comment>
<dbReference type="CDD" id="cd08349">
    <property type="entry name" value="BLMA_like"/>
    <property type="match status" value="1"/>
</dbReference>
<keyword evidence="1" id="KW-0046">Antibiotic resistance</keyword>
<proteinExistence type="predicted"/>
<evidence type="ECO:0000259" key="2">
    <source>
        <dbReference type="Pfam" id="PF20066"/>
    </source>
</evidence>
<dbReference type="Pfam" id="PF20066">
    <property type="entry name" value="Glyoxalase_8"/>
    <property type="match status" value="1"/>
</dbReference>
<name>A0ABT1CUC3_9HYPH</name>
<reference evidence="3 4" key="1">
    <citation type="submission" date="2020-01" db="EMBL/GenBank/DDBJ databases">
        <title>Genomes of bacteria type strains.</title>
        <authorList>
            <person name="Chen J."/>
            <person name="Zhu S."/>
            <person name="Yang J."/>
        </authorList>
    </citation>
    <scope>NUCLEOTIDE SEQUENCE [LARGE SCALE GENOMIC DNA]</scope>
    <source>
        <strain evidence="3 4">DSM 16655</strain>
    </source>
</reference>
<evidence type="ECO:0000256" key="1">
    <source>
        <dbReference type="ARBA" id="ARBA00023251"/>
    </source>
</evidence>
<protein>
    <submittedName>
        <fullName evidence="3">VOC family protein</fullName>
    </submittedName>
</protein>
<keyword evidence="4" id="KW-1185">Reference proteome</keyword>
<sequence length="186" mass="20958">MRTYLDSKAMAKAMRERLADKGIDMPHSEALEIVARQFGLDSWNILSARIDAATGRARETKADAELQSEGATPIFRIFDVDKAREYYLGFLGMSVDWEHRFEPDTPIYMQVSRGDLKLHLSEHSGDATPGANAVVFCTGVAALHAEVSGKNYRYNRPGLQSQDWGMEMQVIDPFGNRLRFIERKDG</sequence>
<feature type="domain" description="Glyoxalase-related protein" evidence="2">
    <location>
        <begin position="6"/>
        <end position="53"/>
    </location>
</feature>
<dbReference type="Pfam" id="PF19581">
    <property type="entry name" value="Glyoxalase_7"/>
    <property type="match status" value="1"/>
</dbReference>
<dbReference type="Proteomes" id="UP001320715">
    <property type="component" value="Unassembled WGS sequence"/>
</dbReference>
<organism evidence="3 4">
    <name type="scientific">Hoeflea alexandrii</name>
    <dbReference type="NCBI Taxonomy" id="288436"/>
    <lineage>
        <taxon>Bacteria</taxon>
        <taxon>Pseudomonadati</taxon>
        <taxon>Pseudomonadota</taxon>
        <taxon>Alphaproteobacteria</taxon>
        <taxon>Hyphomicrobiales</taxon>
        <taxon>Rhizobiaceae</taxon>
        <taxon>Hoeflea</taxon>
    </lineage>
</organism>
<dbReference type="EMBL" id="JAAAML010000003">
    <property type="protein sequence ID" value="MCO6409792.1"/>
    <property type="molecule type" value="Genomic_DNA"/>
</dbReference>
<dbReference type="InterPro" id="IPR045517">
    <property type="entry name" value="Glyoxalase_8"/>
</dbReference>
<dbReference type="InterPro" id="IPR000335">
    <property type="entry name" value="Bleomycin-R"/>
</dbReference>
<evidence type="ECO:0000313" key="4">
    <source>
        <dbReference type="Proteomes" id="UP001320715"/>
    </source>
</evidence>
<evidence type="ECO:0000313" key="3">
    <source>
        <dbReference type="EMBL" id="MCO6409792.1"/>
    </source>
</evidence>
<accession>A0ABT1CUC3</accession>
<dbReference type="RefSeq" id="WP_252916601.1">
    <property type="nucleotide sequence ID" value="NZ_JAAAML010000003.1"/>
</dbReference>
<dbReference type="InterPro" id="IPR029068">
    <property type="entry name" value="Glyas_Bleomycin-R_OHBP_Dase"/>
</dbReference>
<dbReference type="SUPFAM" id="SSF54593">
    <property type="entry name" value="Glyoxalase/Bleomycin resistance protein/Dihydroxybiphenyl dioxygenase"/>
    <property type="match status" value="1"/>
</dbReference>
<dbReference type="Gene3D" id="3.10.180.10">
    <property type="entry name" value="2,3-Dihydroxybiphenyl 1,2-Dioxygenase, domain 1"/>
    <property type="match status" value="1"/>
</dbReference>